<organism evidence="1 2">
    <name type="scientific">Profundicola chukchiensis</name>
    <dbReference type="NCBI Taxonomy" id="2961959"/>
    <lineage>
        <taxon>Bacteria</taxon>
        <taxon>Pseudomonadati</taxon>
        <taxon>Bacteroidota</taxon>
        <taxon>Flavobacteriia</taxon>
        <taxon>Flavobacteriales</taxon>
        <taxon>Weeksellaceae</taxon>
        <taxon>Profundicola</taxon>
    </lineage>
</organism>
<dbReference type="RefSeq" id="WP_304419816.1">
    <property type="nucleotide sequence ID" value="NZ_JANCMU010000001.1"/>
</dbReference>
<dbReference type="AlphaFoldDB" id="A0A9X4MZ88"/>
<proteinExistence type="predicted"/>
<dbReference type="EMBL" id="JANCMU010000001">
    <property type="protein sequence ID" value="MDG4945101.1"/>
    <property type="molecule type" value="Genomic_DNA"/>
</dbReference>
<sequence length="147" mass="17810">MGSVFKKPMRTYLLFEYKDNGYILDFEFSVTSHDAIGEKYDLLAELIEKLYKEGFTPSDIIEKYNYLSTYKIEQEWSYLFSKNHKDLDFTKGTYWEESSLYFVITNIPISDFGQMKYRTGASEWIVYPKYVYKWNKFKRRKTMFLIN</sequence>
<reference evidence="1" key="1">
    <citation type="submission" date="2022-07" db="EMBL/GenBank/DDBJ databases">
        <title>Description and genome-wide analysis of Profundicola chukchiensis gen. nov., sp. nov., marine bacteria isolated from bottom sediments of the Chukchi Sea.</title>
        <authorList>
            <person name="Romanenko L."/>
            <person name="Otstavnykh N."/>
            <person name="Kurilenko V."/>
            <person name="Eremeev V."/>
            <person name="Velansky P."/>
            <person name="Mikhailov V."/>
            <person name="Isaeva M."/>
        </authorList>
    </citation>
    <scope>NUCLEOTIDE SEQUENCE</scope>
    <source>
        <strain evidence="1">KMM 9713</strain>
    </source>
</reference>
<protein>
    <submittedName>
        <fullName evidence="1">Uncharacterized protein</fullName>
    </submittedName>
</protein>
<comment type="caution">
    <text evidence="1">The sequence shown here is derived from an EMBL/GenBank/DDBJ whole genome shotgun (WGS) entry which is preliminary data.</text>
</comment>
<evidence type="ECO:0000313" key="1">
    <source>
        <dbReference type="EMBL" id="MDG4945101.1"/>
    </source>
</evidence>
<name>A0A9X4MZ88_9FLAO</name>
<accession>A0A9X4MZ88</accession>
<gene>
    <name evidence="1" type="ORF">NMK71_01625</name>
</gene>
<dbReference type="Proteomes" id="UP001152599">
    <property type="component" value="Unassembled WGS sequence"/>
</dbReference>
<evidence type="ECO:0000313" key="2">
    <source>
        <dbReference type="Proteomes" id="UP001152599"/>
    </source>
</evidence>
<keyword evidence="2" id="KW-1185">Reference proteome</keyword>